<comment type="caution">
    <text evidence="1">The sequence shown here is derived from an EMBL/GenBank/DDBJ whole genome shotgun (WGS) entry which is preliminary data.</text>
</comment>
<dbReference type="EMBL" id="CAJJDO010000217">
    <property type="protein sequence ID" value="CAD8214475.1"/>
    <property type="molecule type" value="Genomic_DNA"/>
</dbReference>
<sequence>MMLLKTIKGNSVLNVYKKKSLITSRQYLLISFMNKLLRNFKNTSLMKFLNQTNKISPISYNNCYSEIFGNNCPNQLLQYLTLLKIKIKNI</sequence>
<protein>
    <submittedName>
        <fullName evidence="1">Uncharacterized protein</fullName>
    </submittedName>
</protein>
<proteinExistence type="predicted"/>
<gene>
    <name evidence="1" type="ORF">PPENT_87.1.T2170005</name>
</gene>
<evidence type="ECO:0000313" key="2">
    <source>
        <dbReference type="Proteomes" id="UP000689195"/>
    </source>
</evidence>
<dbReference type="Proteomes" id="UP000689195">
    <property type="component" value="Unassembled WGS sequence"/>
</dbReference>
<organism evidence="1 2">
    <name type="scientific">Paramecium pentaurelia</name>
    <dbReference type="NCBI Taxonomy" id="43138"/>
    <lineage>
        <taxon>Eukaryota</taxon>
        <taxon>Sar</taxon>
        <taxon>Alveolata</taxon>
        <taxon>Ciliophora</taxon>
        <taxon>Intramacronucleata</taxon>
        <taxon>Oligohymenophorea</taxon>
        <taxon>Peniculida</taxon>
        <taxon>Parameciidae</taxon>
        <taxon>Paramecium</taxon>
    </lineage>
</organism>
<evidence type="ECO:0000313" key="1">
    <source>
        <dbReference type="EMBL" id="CAD8214475.1"/>
    </source>
</evidence>
<accession>A0A8S1YJM4</accession>
<keyword evidence="2" id="KW-1185">Reference proteome</keyword>
<dbReference type="AlphaFoldDB" id="A0A8S1YJM4"/>
<reference evidence="1" key="1">
    <citation type="submission" date="2021-01" db="EMBL/GenBank/DDBJ databases">
        <authorList>
            <consortium name="Genoscope - CEA"/>
            <person name="William W."/>
        </authorList>
    </citation>
    <scope>NUCLEOTIDE SEQUENCE</scope>
</reference>
<name>A0A8S1YJM4_9CILI</name>